<dbReference type="EMBL" id="CP007030">
    <property type="protein sequence ID" value="AHF01338.1"/>
    <property type="molecule type" value="Genomic_DNA"/>
</dbReference>
<dbReference type="InterPro" id="IPR008258">
    <property type="entry name" value="Transglycosylase_SLT_dom_1"/>
</dbReference>
<dbReference type="Pfam" id="PF01464">
    <property type="entry name" value="SLT"/>
    <property type="match status" value="1"/>
</dbReference>
<dbReference type="CDD" id="cd13401">
    <property type="entry name" value="Slt70-like"/>
    <property type="match status" value="1"/>
</dbReference>
<dbReference type="InterPro" id="IPR012289">
    <property type="entry name" value="Lytic_TGlycosylase_superhlx_L"/>
</dbReference>
<dbReference type="InParanoid" id="W0DVN5"/>
<dbReference type="GO" id="GO:0000270">
    <property type="term" value="P:peptidoglycan metabolic process"/>
    <property type="evidence" value="ECO:0007669"/>
    <property type="project" value="InterPro"/>
</dbReference>
<dbReference type="eggNOG" id="COG0741">
    <property type="taxonomic scope" value="Bacteria"/>
</dbReference>
<reference evidence="6 7" key="1">
    <citation type="submission" date="2013-12" db="EMBL/GenBank/DDBJ databases">
        <authorList>
            <consortium name="DOE Joint Genome Institute"/>
            <person name="Kappler U."/>
            <person name="Huntemann M."/>
            <person name="Han J."/>
            <person name="Chen A."/>
            <person name="Kyrpides N."/>
            <person name="Mavromatis K."/>
            <person name="Markowitz V."/>
            <person name="Palaniappan K."/>
            <person name="Ivanova N."/>
            <person name="Schaumberg A."/>
            <person name="Pati A."/>
            <person name="Liolios K."/>
            <person name="Nordberg H.P."/>
            <person name="Cantor M.N."/>
            <person name="Hua S.X."/>
            <person name="Woyke T."/>
        </authorList>
    </citation>
    <scope>NUCLEOTIDE SEQUENCE [LARGE SCALE GENOMIC DNA]</scope>
    <source>
        <strain evidence="7">AL2</strain>
    </source>
</reference>
<sequence>MQKSTSWRILGFFLVSLTWSLPLSATTSEAIFQPNSVDVALKNDFEAWWAAAKKNDAAQVAKFEQQFANHPLFPMGRYLFLLENLNTTQQQTIVDFINTYPQLGLSVRLQQRYLDTLANNQAWSHILTSQLTPSNQQQQCLAKRALMANQPNQLPLNDWQNFWLTNLNLHTSCREIERHLHRQGLLDSDALLARLKLLFEQQRHAQVPSIIAMLPPQEKGWSQAWLNLVQQPHRVNEFNFESLPAHIRPQVAYTSLVALSRTDPEQVLLLRQQAPFKSLLTPEQQIQLQREAGLRLTYRFDEQGWQTLNQLNDYAAEEATLIWQARFAIRYSKWADLARITSDMPESLATQAQWRYWRARALTEMGDQQALALFEQLATERNYYGFLAADRLGKPYAIHRTADYAITISQERASALIQSYPSLHLIAALVDIDWRINAHREWHHLLNIAKTEDFYDLAALAHAWGLHHLAITTLGQIQAWDALDKRFPAPFNQTVIRQAESQQLASSLIYSIMRRESAFYPQARSPAGAEGLMQLMPNTAREVAQKQGLRSFNPRDIFDADINIQLGSAYLAELLARYNHPVLAIAAYNAGPSRVNQWLVDLNGANSIEADQWIDTLPFFETRRYVRQVLEHKLVYDFILANPHATPITTYVSSQLNTIEQNTDANDWIPPQRLSSLMTPVTLR</sequence>
<keyword evidence="7" id="KW-1185">Reference proteome</keyword>
<accession>W0DVN5</accession>
<dbReference type="Pfam" id="PF14718">
    <property type="entry name" value="SLT_L"/>
    <property type="match status" value="1"/>
</dbReference>
<dbReference type="HOGENOM" id="CLU_019016_0_1_6"/>
<organism evidence="6 7">
    <name type="scientific">Thiomicrospira aerophila AL3</name>
    <dbReference type="NCBI Taxonomy" id="717772"/>
    <lineage>
        <taxon>Bacteria</taxon>
        <taxon>Pseudomonadati</taxon>
        <taxon>Pseudomonadota</taxon>
        <taxon>Gammaproteobacteria</taxon>
        <taxon>Thiotrichales</taxon>
        <taxon>Piscirickettsiaceae</taxon>
        <taxon>Thiomicrospira</taxon>
    </lineage>
</organism>
<dbReference type="Gene3D" id="1.10.530.10">
    <property type="match status" value="1"/>
</dbReference>
<dbReference type="PROSITE" id="PS00922">
    <property type="entry name" value="TRANSGLYCOSYLASE"/>
    <property type="match status" value="1"/>
</dbReference>
<evidence type="ECO:0000256" key="1">
    <source>
        <dbReference type="ARBA" id="ARBA00007734"/>
    </source>
</evidence>
<evidence type="ECO:0000259" key="5">
    <source>
        <dbReference type="Pfam" id="PF14718"/>
    </source>
</evidence>
<dbReference type="GO" id="GO:0016020">
    <property type="term" value="C:membrane"/>
    <property type="evidence" value="ECO:0007669"/>
    <property type="project" value="InterPro"/>
</dbReference>
<evidence type="ECO:0000313" key="6">
    <source>
        <dbReference type="EMBL" id="AHF01338.1"/>
    </source>
</evidence>
<evidence type="ECO:0000256" key="2">
    <source>
        <dbReference type="ARBA" id="ARBA00022729"/>
    </source>
</evidence>
<dbReference type="PANTHER" id="PTHR37423">
    <property type="entry name" value="SOLUBLE LYTIC MUREIN TRANSGLYCOSYLASE-RELATED"/>
    <property type="match status" value="1"/>
</dbReference>
<dbReference type="Gene3D" id="1.10.1240.20">
    <property type="entry name" value="Lytic transglycosylase, superhelical linker domain"/>
    <property type="match status" value="1"/>
</dbReference>
<dbReference type="PANTHER" id="PTHR37423:SF5">
    <property type="entry name" value="SOLUBLE LYTIC MUREIN TRANSGLYCOSYLASE"/>
    <property type="match status" value="1"/>
</dbReference>
<dbReference type="GO" id="GO:0004553">
    <property type="term" value="F:hydrolase activity, hydrolyzing O-glycosyl compounds"/>
    <property type="evidence" value="ECO:0007669"/>
    <property type="project" value="InterPro"/>
</dbReference>
<dbReference type="Gene3D" id="1.25.20.10">
    <property type="entry name" value="Bacterial muramidases"/>
    <property type="match status" value="1"/>
</dbReference>
<gene>
    <name evidence="6" type="ORF">THIAE_05575</name>
</gene>
<dbReference type="RefSeq" id="WP_006460408.1">
    <property type="nucleotide sequence ID" value="NZ_CP007030.1"/>
</dbReference>
<dbReference type="FunCoup" id="W0DVN5">
    <property type="interactions" value="103"/>
</dbReference>
<feature type="chain" id="PRO_5004787313" evidence="3">
    <location>
        <begin position="26"/>
        <end position="684"/>
    </location>
</feature>
<name>W0DVN5_9GAMM</name>
<dbReference type="Proteomes" id="UP000005380">
    <property type="component" value="Chromosome"/>
</dbReference>
<dbReference type="AlphaFoldDB" id="W0DVN5"/>
<evidence type="ECO:0000259" key="4">
    <source>
        <dbReference type="Pfam" id="PF01464"/>
    </source>
</evidence>
<feature type="domain" description="Lytic transglycosylase superhelical linker" evidence="5">
    <location>
        <begin position="419"/>
        <end position="483"/>
    </location>
</feature>
<dbReference type="GO" id="GO:0008933">
    <property type="term" value="F:peptidoglycan lytic transglycosylase activity"/>
    <property type="evidence" value="ECO:0007669"/>
    <property type="project" value="InterPro"/>
</dbReference>
<protein>
    <submittedName>
        <fullName evidence="6">Lytic transglycosylase</fullName>
    </submittedName>
</protein>
<dbReference type="STRING" id="717772.THIAE_05575"/>
<dbReference type="InterPro" id="IPR008939">
    <property type="entry name" value="Lytic_TGlycosylase_superhlx_U"/>
</dbReference>
<dbReference type="KEGG" id="tao:THIAE_05575"/>
<dbReference type="SUPFAM" id="SSF48435">
    <property type="entry name" value="Bacterial muramidases"/>
    <property type="match status" value="1"/>
</dbReference>
<proteinExistence type="inferred from homology"/>
<dbReference type="InterPro" id="IPR000189">
    <property type="entry name" value="Transglyc_AS"/>
</dbReference>
<feature type="signal peptide" evidence="3">
    <location>
        <begin position="1"/>
        <end position="25"/>
    </location>
</feature>
<evidence type="ECO:0000313" key="7">
    <source>
        <dbReference type="Proteomes" id="UP000005380"/>
    </source>
</evidence>
<comment type="similarity">
    <text evidence="1">Belongs to the transglycosylase Slt family.</text>
</comment>
<dbReference type="GO" id="GO:0042597">
    <property type="term" value="C:periplasmic space"/>
    <property type="evidence" value="ECO:0007669"/>
    <property type="project" value="InterPro"/>
</dbReference>
<dbReference type="InterPro" id="IPR037061">
    <property type="entry name" value="Lytic_TGlycoase_superhlx_L_sf"/>
</dbReference>
<dbReference type="InterPro" id="IPR023346">
    <property type="entry name" value="Lysozyme-like_dom_sf"/>
</dbReference>
<keyword evidence="2 3" id="KW-0732">Signal</keyword>
<evidence type="ECO:0000256" key="3">
    <source>
        <dbReference type="SAM" id="SignalP"/>
    </source>
</evidence>
<feature type="domain" description="Transglycosylase SLT" evidence="4">
    <location>
        <begin position="495"/>
        <end position="599"/>
    </location>
</feature>
<dbReference type="SUPFAM" id="SSF53955">
    <property type="entry name" value="Lysozyme-like"/>
    <property type="match status" value="1"/>
</dbReference>